<accession>A0A077YXB4</accession>
<keyword evidence="3" id="KW-1185">Reference proteome</keyword>
<reference evidence="2" key="2">
    <citation type="submission" date="2014-03" db="EMBL/GenBank/DDBJ databases">
        <title>The whipworm genome and dual-species transcriptomics of an intimate host-pathogen interaction.</title>
        <authorList>
            <person name="Foth B.J."/>
            <person name="Tsai I.J."/>
            <person name="Reid A.J."/>
            <person name="Bancroft A.J."/>
            <person name="Nichol S."/>
            <person name="Tracey A."/>
            <person name="Holroyd N."/>
            <person name="Cotton J.A."/>
            <person name="Stanley E.J."/>
            <person name="Zarowiecki M."/>
            <person name="Liu J.Z."/>
            <person name="Huckvale T."/>
            <person name="Cooper P.J."/>
            <person name="Grencis R.K."/>
            <person name="Berriman M."/>
        </authorList>
    </citation>
    <scope>NUCLEOTIDE SEQUENCE [LARGE SCALE GENOMIC DNA]</scope>
</reference>
<name>A0A077YXB4_TRITR</name>
<feature type="region of interest" description="Disordered" evidence="1">
    <location>
        <begin position="124"/>
        <end position="147"/>
    </location>
</feature>
<sequence length="355" mass="38857">MSFFSALRWMLGFGAHLLYLILRLLFGVFKGAKEVDNVGTSVDEEKLSTGNEPRSAKVFERLAQPEGTYSSRMNVASGELFYPGGLIDRRMPADVSRSTPRGPPSHPVVQVGRETVHIQLRGTRRRILSSDSSTEEDKEEKEKDCPTGGCAPKVKSLISSRVVVPLSNVISERTLTTVEKREERKADVRLSIVSKKTELQSDQEALAPLPEAVRYDRAPIAEPLAASSGRPLKSHRDQVLEQVRKCRSIVQALTTTSAGGLSKAQRMFSSRKLRAASAPWANRASGGDESDSCVINFCRLYTHAQDDSKPTDDEGGHAVGAVKWVTVTVGSFLDLAHIAFDMQGSMGNKNISQKT</sequence>
<dbReference type="EMBL" id="HG805828">
    <property type="protein sequence ID" value="CDW52657.1"/>
    <property type="molecule type" value="Genomic_DNA"/>
</dbReference>
<reference evidence="2" key="1">
    <citation type="submission" date="2014-01" db="EMBL/GenBank/DDBJ databases">
        <authorList>
            <person name="Aslett M."/>
        </authorList>
    </citation>
    <scope>NUCLEOTIDE SEQUENCE</scope>
</reference>
<gene>
    <name evidence="2" type="ORF">TTRE_0000091901</name>
</gene>
<evidence type="ECO:0000256" key="1">
    <source>
        <dbReference type="SAM" id="MobiDB-lite"/>
    </source>
</evidence>
<dbReference type="AlphaFoldDB" id="A0A077YXB4"/>
<evidence type="ECO:0000313" key="3">
    <source>
        <dbReference type="Proteomes" id="UP000030665"/>
    </source>
</evidence>
<protein>
    <submittedName>
        <fullName evidence="2">Uncharacterized protein</fullName>
    </submittedName>
</protein>
<dbReference type="Proteomes" id="UP000030665">
    <property type="component" value="Unassembled WGS sequence"/>
</dbReference>
<proteinExistence type="predicted"/>
<organism evidence="2 3">
    <name type="scientific">Trichuris trichiura</name>
    <name type="common">Whipworm</name>
    <name type="synonym">Trichocephalus trichiurus</name>
    <dbReference type="NCBI Taxonomy" id="36087"/>
    <lineage>
        <taxon>Eukaryota</taxon>
        <taxon>Metazoa</taxon>
        <taxon>Ecdysozoa</taxon>
        <taxon>Nematoda</taxon>
        <taxon>Enoplea</taxon>
        <taxon>Dorylaimia</taxon>
        <taxon>Trichinellida</taxon>
        <taxon>Trichuridae</taxon>
        <taxon>Trichuris</taxon>
    </lineage>
</organism>
<evidence type="ECO:0000313" key="2">
    <source>
        <dbReference type="EMBL" id="CDW52657.1"/>
    </source>
</evidence>